<dbReference type="GO" id="GO:0004022">
    <property type="term" value="F:alcohol dehydrogenase (NAD+) activity"/>
    <property type="evidence" value="ECO:0007669"/>
    <property type="project" value="TreeGrafter"/>
</dbReference>
<evidence type="ECO:0000256" key="9">
    <source>
        <dbReference type="RuleBase" id="RU003485"/>
    </source>
</evidence>
<evidence type="ECO:0000256" key="5">
    <source>
        <dbReference type="ARBA" id="ARBA00022833"/>
    </source>
</evidence>
<dbReference type="Gene3D" id="3.40.50.720">
    <property type="entry name" value="NAD(P)-binding Rossmann-like Domain"/>
    <property type="match status" value="1"/>
</dbReference>
<dbReference type="GO" id="GO:0015935">
    <property type="term" value="C:small ribosomal subunit"/>
    <property type="evidence" value="ECO:0007669"/>
    <property type="project" value="InterPro"/>
</dbReference>
<dbReference type="InterPro" id="IPR020934">
    <property type="entry name" value="Ribosomal_uS19_CS"/>
</dbReference>
<dbReference type="InterPro" id="IPR011032">
    <property type="entry name" value="GroES-like_sf"/>
</dbReference>
<dbReference type="VEuPathDB" id="FungiDB:BTJ68_11205"/>
<dbReference type="InterPro" id="IPR013154">
    <property type="entry name" value="ADH-like_N"/>
</dbReference>
<dbReference type="Pfam" id="PF08240">
    <property type="entry name" value="ADH_N"/>
    <property type="match status" value="1"/>
</dbReference>
<dbReference type="GO" id="GO:0003735">
    <property type="term" value="F:structural constituent of ribosome"/>
    <property type="evidence" value="ECO:0007669"/>
    <property type="project" value="InterPro"/>
</dbReference>
<dbReference type="InterPro" id="IPR002222">
    <property type="entry name" value="Ribosomal_uS19"/>
</dbReference>
<feature type="domain" description="Enoyl reductase (ER)" evidence="11">
    <location>
        <begin position="267"/>
        <end position="606"/>
    </location>
</feature>
<evidence type="ECO:0000256" key="6">
    <source>
        <dbReference type="ARBA" id="ARBA00022980"/>
    </source>
</evidence>
<keyword evidence="8 9" id="KW-0687">Ribonucleoprotein</keyword>
<dbReference type="GO" id="GO:0003723">
    <property type="term" value="F:RNA binding"/>
    <property type="evidence" value="ECO:0007669"/>
    <property type="project" value="InterPro"/>
</dbReference>
<protein>
    <recommendedName>
        <fullName evidence="11">Enoyl reductase (ER) domain-containing protein</fullName>
    </recommendedName>
</protein>
<evidence type="ECO:0000256" key="3">
    <source>
        <dbReference type="ARBA" id="ARBA00008072"/>
    </source>
</evidence>
<dbReference type="GO" id="GO:0008270">
    <property type="term" value="F:zinc ion binding"/>
    <property type="evidence" value="ECO:0007669"/>
    <property type="project" value="InterPro"/>
</dbReference>
<dbReference type="Pfam" id="PF00107">
    <property type="entry name" value="ADH_zinc_N"/>
    <property type="match status" value="1"/>
</dbReference>
<dbReference type="Gene3D" id="3.30.860.10">
    <property type="entry name" value="30s Ribosomal Protein S19, Chain A"/>
    <property type="match status" value="1"/>
</dbReference>
<dbReference type="Pfam" id="PF00203">
    <property type="entry name" value="Ribosomal_S19"/>
    <property type="match status" value="1"/>
</dbReference>
<dbReference type="SMART" id="SM00829">
    <property type="entry name" value="PKS_ER"/>
    <property type="match status" value="1"/>
</dbReference>
<dbReference type="InterPro" id="IPR036291">
    <property type="entry name" value="NAD(P)-bd_dom_sf"/>
</dbReference>
<dbReference type="CDD" id="cd08254">
    <property type="entry name" value="hydroxyacyl_CoA_DH"/>
    <property type="match status" value="1"/>
</dbReference>
<evidence type="ECO:0000313" key="13">
    <source>
        <dbReference type="Proteomes" id="UP000281468"/>
    </source>
</evidence>
<evidence type="ECO:0000256" key="2">
    <source>
        <dbReference type="ARBA" id="ARBA00007345"/>
    </source>
</evidence>
<dbReference type="EMBL" id="QWIQ01000510">
    <property type="protein sequence ID" value="RMY83891.1"/>
    <property type="molecule type" value="Genomic_DNA"/>
</dbReference>
<dbReference type="PANTHER" id="PTHR42940:SF8">
    <property type="entry name" value="VACUOLAR PROTEIN SORTING-ASSOCIATED PROTEIN 11"/>
    <property type="match status" value="1"/>
</dbReference>
<evidence type="ECO:0000256" key="1">
    <source>
        <dbReference type="ARBA" id="ARBA00001947"/>
    </source>
</evidence>
<name>A0A3M7F5V3_HORWE</name>
<keyword evidence="4 10" id="KW-0479">Metal-binding</keyword>
<evidence type="ECO:0000256" key="7">
    <source>
        <dbReference type="ARBA" id="ARBA00023002"/>
    </source>
</evidence>
<comment type="caution">
    <text evidence="12">The sequence shown here is derived from an EMBL/GenBank/DDBJ whole genome shotgun (WGS) entry which is preliminary data.</text>
</comment>
<dbReference type="SUPFAM" id="SSF50129">
    <property type="entry name" value="GroES-like"/>
    <property type="match status" value="1"/>
</dbReference>
<accession>A0A3M7F5V3</accession>
<dbReference type="FunFam" id="3.30.860.10:FF:000002">
    <property type="entry name" value="40S ribosomal protein S15"/>
    <property type="match status" value="1"/>
</dbReference>
<gene>
    <name evidence="12" type="ORF">D0862_11572</name>
</gene>
<dbReference type="SUPFAM" id="SSF54570">
    <property type="entry name" value="Ribosomal protein S19"/>
    <property type="match status" value="1"/>
</dbReference>
<sequence>MTHDQYPAMAEDKYADTTPEFRLLDLSSEQLRDVVHARARRRFNRGLKRKPMGLIKKLRKAKQEAPPNEKPAVVKTHLRDMIVVPEMIGSVIGVYSGKEFNTVEIKPEMVGHYLAEFSISYYKVAAQTMAVLLVADSAQKPSRHETGGPAMGLLEYMGFCPSVRRRPLSQVSHVPAIPNTQLGKSSDASFSSWPRSVRTRRRKMDWLVAEGGYQLGFAWWVLGDTPLVPSILFPHSDISATGARTQHQRQWKMALPTEMNAWVAKMGHREPFRSRVSVPDVAPDGLLVKVEAMGVCHSDCSLLKLDEPIYHMKREYILGHEGAGKVVKIGSDVNPDLFDIGDRVAIHLIPGCNKPDCLECSRDLHVLCKADESGNYGLGRDGMFAEYVACQARAAVKVPDSVAMPAAAVAPDAVLTAYQAVKYTGAVRPDHTIVIFGLGGVGLNGVQTALHLGVKRILVVDKRQHSLDEAVALGIPKEDCFCTGDNSEEKKIEQFIAENNIQVDVAIDFVGHADTILAAQMLVRPAGLIVQVGLLAQHAPLIPGYLVMHAKTIKGNYNGSLDSFAEVMELMAQGVLKPKLETGSIEDLPQVLRDLDDGKVKTRMVLLPDWKE</sequence>
<evidence type="ECO:0000259" key="11">
    <source>
        <dbReference type="SMART" id="SM00829"/>
    </source>
</evidence>
<dbReference type="InterPro" id="IPR005713">
    <property type="entry name" value="Ribosomal_uS19_euk/arc"/>
</dbReference>
<dbReference type="PRINTS" id="PR00975">
    <property type="entry name" value="RIBOSOMALS19"/>
</dbReference>
<dbReference type="Proteomes" id="UP000281468">
    <property type="component" value="Unassembled WGS sequence"/>
</dbReference>
<keyword evidence="7" id="KW-0560">Oxidoreductase</keyword>
<evidence type="ECO:0000256" key="8">
    <source>
        <dbReference type="ARBA" id="ARBA00023274"/>
    </source>
</evidence>
<dbReference type="PANTHER" id="PTHR42940">
    <property type="entry name" value="ALCOHOL DEHYDROGENASE 1-RELATED"/>
    <property type="match status" value="1"/>
</dbReference>
<comment type="similarity">
    <text evidence="2 9">Belongs to the universal ribosomal protein uS19 family.</text>
</comment>
<dbReference type="GO" id="GO:0005737">
    <property type="term" value="C:cytoplasm"/>
    <property type="evidence" value="ECO:0007669"/>
    <property type="project" value="TreeGrafter"/>
</dbReference>
<dbReference type="InterPro" id="IPR023575">
    <property type="entry name" value="Ribosomal_uS19_SF"/>
</dbReference>
<evidence type="ECO:0000256" key="10">
    <source>
        <dbReference type="RuleBase" id="RU361277"/>
    </source>
</evidence>
<dbReference type="AlphaFoldDB" id="A0A3M7F5V3"/>
<evidence type="ECO:0000256" key="4">
    <source>
        <dbReference type="ARBA" id="ARBA00022723"/>
    </source>
</evidence>
<dbReference type="GO" id="GO:0006412">
    <property type="term" value="P:translation"/>
    <property type="evidence" value="ECO:0007669"/>
    <property type="project" value="InterPro"/>
</dbReference>
<comment type="similarity">
    <text evidence="3 10">Belongs to the zinc-containing alcohol dehydrogenase family.</text>
</comment>
<dbReference type="VEuPathDB" id="FungiDB:BTJ68_11615"/>
<dbReference type="SUPFAM" id="SSF51735">
    <property type="entry name" value="NAD(P)-binding Rossmann-fold domains"/>
    <property type="match status" value="1"/>
</dbReference>
<reference evidence="12 13" key="1">
    <citation type="journal article" date="2018" name="BMC Genomics">
        <title>Genomic evidence for intraspecific hybridization in a clonal and extremely halotolerant yeast.</title>
        <authorList>
            <person name="Gostincar C."/>
            <person name="Stajich J.E."/>
            <person name="Zupancic J."/>
            <person name="Zalar P."/>
            <person name="Gunde-Cimerman N."/>
        </authorList>
    </citation>
    <scope>NUCLEOTIDE SEQUENCE [LARGE SCALE GENOMIC DNA]</scope>
    <source>
        <strain evidence="12 13">EXF-171</strain>
    </source>
</reference>
<dbReference type="InterPro" id="IPR002328">
    <property type="entry name" value="ADH_Zn_CS"/>
</dbReference>
<dbReference type="PROSITE" id="PS00323">
    <property type="entry name" value="RIBOSOMAL_S19"/>
    <property type="match status" value="1"/>
</dbReference>
<dbReference type="InterPro" id="IPR020843">
    <property type="entry name" value="ER"/>
</dbReference>
<keyword evidence="5 10" id="KW-0862">Zinc</keyword>
<keyword evidence="6 9" id="KW-0689">Ribosomal protein</keyword>
<organism evidence="12 13">
    <name type="scientific">Hortaea werneckii</name>
    <name type="common">Black yeast</name>
    <name type="synonym">Cladosporium werneckii</name>
    <dbReference type="NCBI Taxonomy" id="91943"/>
    <lineage>
        <taxon>Eukaryota</taxon>
        <taxon>Fungi</taxon>
        <taxon>Dikarya</taxon>
        <taxon>Ascomycota</taxon>
        <taxon>Pezizomycotina</taxon>
        <taxon>Dothideomycetes</taxon>
        <taxon>Dothideomycetidae</taxon>
        <taxon>Mycosphaerellales</taxon>
        <taxon>Teratosphaeriaceae</taxon>
        <taxon>Hortaea</taxon>
    </lineage>
</organism>
<dbReference type="Gene3D" id="3.90.180.10">
    <property type="entry name" value="Medium-chain alcohol dehydrogenases, catalytic domain"/>
    <property type="match status" value="1"/>
</dbReference>
<comment type="cofactor">
    <cofactor evidence="1 10">
        <name>Zn(2+)</name>
        <dbReference type="ChEBI" id="CHEBI:29105"/>
    </cofactor>
</comment>
<dbReference type="InterPro" id="IPR013149">
    <property type="entry name" value="ADH-like_C"/>
</dbReference>
<dbReference type="NCBIfam" id="TIGR01025">
    <property type="entry name" value="uS19_arch"/>
    <property type="match status" value="1"/>
</dbReference>
<dbReference type="PROSITE" id="PS00059">
    <property type="entry name" value="ADH_ZINC"/>
    <property type="match status" value="1"/>
</dbReference>
<evidence type="ECO:0000313" key="12">
    <source>
        <dbReference type="EMBL" id="RMY83891.1"/>
    </source>
</evidence>
<proteinExistence type="inferred from homology"/>
<dbReference type="HAMAP" id="MF_00531">
    <property type="entry name" value="Ribosomal_uS19"/>
    <property type="match status" value="1"/>
</dbReference>